<dbReference type="EMBL" id="CP051774">
    <property type="protein sequence ID" value="QJE96866.1"/>
    <property type="molecule type" value="Genomic_DNA"/>
</dbReference>
<organism evidence="2 3">
    <name type="scientific">Luteolibacter luteus</name>
    <dbReference type="NCBI Taxonomy" id="2728835"/>
    <lineage>
        <taxon>Bacteria</taxon>
        <taxon>Pseudomonadati</taxon>
        <taxon>Verrucomicrobiota</taxon>
        <taxon>Verrucomicrobiia</taxon>
        <taxon>Verrucomicrobiales</taxon>
        <taxon>Verrucomicrobiaceae</taxon>
        <taxon>Luteolibacter</taxon>
    </lineage>
</organism>
<protein>
    <submittedName>
        <fullName evidence="2">Uncharacterized protein</fullName>
    </submittedName>
</protein>
<evidence type="ECO:0000256" key="1">
    <source>
        <dbReference type="SAM" id="SignalP"/>
    </source>
</evidence>
<gene>
    <name evidence="2" type="ORF">HHL09_14085</name>
</gene>
<accession>A0A858RI53</accession>
<keyword evidence="3" id="KW-1185">Reference proteome</keyword>
<sequence>MVRLLLLALLIFAGGVRAASTAAWKVSLETLAPDHKTNEKIRKLEKPPGESAFFQPGDELWDVSSVLEDESLIPYGYIEASYEEEEKPRGPWKGEWAVWNARLGSLVARGSYADLLKAQLAWDFEKAPDFVQAKSSAKPNVFRMQLDWLRPGAKAAFQSISMICEGGKMTKKTEGGVSIEADPSVGYSEQMIFTRIAATWVVEKESQGLEVTTSGYFEDGKRAFVARHGTGEDGWELYLTCREQRADGTPAAEARLLENKYSGPRPWRGGDGRVFGEFRIPLQGERSVVWSPIPPDLGSRPMPLLKHDLQVPENLRRWIEGPLVDCSTLLKGEGINVEAPGFFAGYDVLAHQLVVVGDEATHAAIKRLLGKLGGPPETNLLIELCPETGNTGIVVRDGERGGIWELRGQESEAIFEVEATRGTGSVALRLFTRLMADGADKGELTIGMDLIPRRWQKMMEASSGEAVEVLIRVGDAPP</sequence>
<reference evidence="2 3" key="1">
    <citation type="submission" date="2020-04" db="EMBL/GenBank/DDBJ databases">
        <title>Luteolibacter sp. G-1-1-1 isolated from soil.</title>
        <authorList>
            <person name="Dahal R.H."/>
        </authorList>
    </citation>
    <scope>NUCLEOTIDE SEQUENCE [LARGE SCALE GENOMIC DNA]</scope>
    <source>
        <strain evidence="2 3">G-1-1-1</strain>
    </source>
</reference>
<evidence type="ECO:0000313" key="2">
    <source>
        <dbReference type="EMBL" id="QJE96866.1"/>
    </source>
</evidence>
<proteinExistence type="predicted"/>
<dbReference type="Proteomes" id="UP000501812">
    <property type="component" value="Chromosome"/>
</dbReference>
<evidence type="ECO:0000313" key="3">
    <source>
        <dbReference type="Proteomes" id="UP000501812"/>
    </source>
</evidence>
<feature type="chain" id="PRO_5032349486" evidence="1">
    <location>
        <begin position="19"/>
        <end position="478"/>
    </location>
</feature>
<dbReference type="RefSeq" id="WP_169455266.1">
    <property type="nucleotide sequence ID" value="NZ_CP051774.1"/>
</dbReference>
<feature type="signal peptide" evidence="1">
    <location>
        <begin position="1"/>
        <end position="18"/>
    </location>
</feature>
<dbReference type="KEGG" id="luo:HHL09_14085"/>
<keyword evidence="1" id="KW-0732">Signal</keyword>
<name>A0A858RI53_9BACT</name>
<dbReference type="AlphaFoldDB" id="A0A858RI53"/>